<feature type="domain" description="Response regulatory" evidence="5">
    <location>
        <begin position="14"/>
        <end position="129"/>
    </location>
</feature>
<dbReference type="PROSITE" id="PS50887">
    <property type="entry name" value="GGDEF"/>
    <property type="match status" value="1"/>
</dbReference>
<feature type="modified residue" description="4-aspartylphosphate" evidence="3">
    <location>
        <position position="62"/>
    </location>
</feature>
<dbReference type="Gene3D" id="3.30.70.270">
    <property type="match status" value="1"/>
</dbReference>
<dbReference type="InterPro" id="IPR001789">
    <property type="entry name" value="Sig_transdc_resp-reg_receiver"/>
</dbReference>
<organism evidence="7 8">
    <name type="scientific">Novosphingobium pokkalii</name>
    <dbReference type="NCBI Taxonomy" id="1770194"/>
    <lineage>
        <taxon>Bacteria</taxon>
        <taxon>Pseudomonadati</taxon>
        <taxon>Pseudomonadota</taxon>
        <taxon>Alphaproteobacteria</taxon>
        <taxon>Sphingomonadales</taxon>
        <taxon>Sphingomonadaceae</taxon>
        <taxon>Novosphingobium</taxon>
    </lineage>
</organism>
<dbReference type="CDD" id="cd01949">
    <property type="entry name" value="GGDEF"/>
    <property type="match status" value="1"/>
</dbReference>
<evidence type="ECO:0000259" key="5">
    <source>
        <dbReference type="PROSITE" id="PS50110"/>
    </source>
</evidence>
<evidence type="ECO:0000256" key="2">
    <source>
        <dbReference type="ARBA" id="ARBA00034247"/>
    </source>
</evidence>
<comment type="catalytic activity">
    <reaction evidence="2">
        <text>2 GTP = 3',3'-c-di-GMP + 2 diphosphate</text>
        <dbReference type="Rhea" id="RHEA:24898"/>
        <dbReference type="ChEBI" id="CHEBI:33019"/>
        <dbReference type="ChEBI" id="CHEBI:37565"/>
        <dbReference type="ChEBI" id="CHEBI:58805"/>
        <dbReference type="EC" id="2.7.7.65"/>
    </reaction>
</comment>
<comment type="caution">
    <text evidence="7">The sequence shown here is derived from an EMBL/GenBank/DDBJ whole genome shotgun (WGS) entry which is preliminary data.</text>
</comment>
<evidence type="ECO:0000256" key="1">
    <source>
        <dbReference type="ARBA" id="ARBA00012528"/>
    </source>
</evidence>
<dbReference type="PANTHER" id="PTHR45138">
    <property type="entry name" value="REGULATORY COMPONENTS OF SENSORY TRANSDUCTION SYSTEM"/>
    <property type="match status" value="1"/>
</dbReference>
<dbReference type="Pfam" id="PF00990">
    <property type="entry name" value="GGDEF"/>
    <property type="match status" value="1"/>
</dbReference>
<protein>
    <recommendedName>
        <fullName evidence="1">diguanylate cyclase</fullName>
        <ecNumber evidence="1">2.7.7.65</ecNumber>
    </recommendedName>
</protein>
<dbReference type="InterPro" id="IPR000160">
    <property type="entry name" value="GGDEF_dom"/>
</dbReference>
<dbReference type="Gene3D" id="3.40.50.2300">
    <property type="match status" value="1"/>
</dbReference>
<dbReference type="PANTHER" id="PTHR45138:SF9">
    <property type="entry name" value="DIGUANYLATE CYCLASE DGCM-RELATED"/>
    <property type="match status" value="1"/>
</dbReference>
<evidence type="ECO:0000313" key="8">
    <source>
        <dbReference type="Proteomes" id="UP001595683"/>
    </source>
</evidence>
<keyword evidence="7" id="KW-0548">Nucleotidyltransferase</keyword>
<dbReference type="EC" id="2.7.7.65" evidence="1"/>
<evidence type="ECO:0000259" key="6">
    <source>
        <dbReference type="PROSITE" id="PS50887"/>
    </source>
</evidence>
<proteinExistence type="predicted"/>
<dbReference type="GO" id="GO:0052621">
    <property type="term" value="F:diguanylate cyclase activity"/>
    <property type="evidence" value="ECO:0007669"/>
    <property type="project" value="UniProtKB-EC"/>
</dbReference>
<keyword evidence="7" id="KW-0808">Transferase</keyword>
<dbReference type="SMART" id="SM00267">
    <property type="entry name" value="GGDEF"/>
    <property type="match status" value="1"/>
</dbReference>
<dbReference type="InterPro" id="IPR029787">
    <property type="entry name" value="Nucleotide_cyclase"/>
</dbReference>
<dbReference type="SUPFAM" id="SSF52172">
    <property type="entry name" value="CheY-like"/>
    <property type="match status" value="1"/>
</dbReference>
<dbReference type="InterPro" id="IPR011006">
    <property type="entry name" value="CheY-like_superfamily"/>
</dbReference>
<reference evidence="8" key="1">
    <citation type="journal article" date="2019" name="Int. J. Syst. Evol. Microbiol.">
        <title>The Global Catalogue of Microorganisms (GCM) 10K type strain sequencing project: providing services to taxonomists for standard genome sequencing and annotation.</title>
        <authorList>
            <consortium name="The Broad Institute Genomics Platform"/>
            <consortium name="The Broad Institute Genome Sequencing Center for Infectious Disease"/>
            <person name="Wu L."/>
            <person name="Ma J."/>
        </authorList>
    </citation>
    <scope>NUCLEOTIDE SEQUENCE [LARGE SCALE GENOMIC DNA]</scope>
    <source>
        <strain evidence="8">KCTC 42224</strain>
    </source>
</reference>
<dbReference type="EMBL" id="JBHRYE010000017">
    <property type="protein sequence ID" value="MFC3671904.1"/>
    <property type="molecule type" value="Genomic_DNA"/>
</dbReference>
<evidence type="ECO:0000256" key="4">
    <source>
        <dbReference type="SAM" id="MobiDB-lite"/>
    </source>
</evidence>
<gene>
    <name evidence="7" type="ORF">ACFOOT_10755</name>
</gene>
<dbReference type="InterPro" id="IPR050469">
    <property type="entry name" value="Diguanylate_Cyclase"/>
</dbReference>
<sequence>MSLASVTQAPDRPMVLIVDDEIANIEIINAVLEDDYDVCFALSGQEALDLAKAAQPDLILLDVLMPGMDGFAVCAALKQDRLLADVPVIFTTGLGDSEDEMRGLSLGAIDYVTKPVQPPILRARVANHVEVKRLRDRLAQMAVTDALTGLSNRRHLERTMEIETARLARQCEWLSVVMLDIDFFKQFNDAYGHPAGDRCIAMVASALTRAVRRASDLPARYGGEEFVCVLPSTDVAMAEMVAGEISRQVRQLGIPHERSGVAPVVTVSIGIAGARCVAGACAQDWIDAADAQLYRSKREGRDRISATVFEPGTPDRGRPDHDRAAPPRRAFG</sequence>
<dbReference type="SUPFAM" id="SSF55073">
    <property type="entry name" value="Nucleotide cyclase"/>
    <property type="match status" value="1"/>
</dbReference>
<evidence type="ECO:0000313" key="7">
    <source>
        <dbReference type="EMBL" id="MFC3671904.1"/>
    </source>
</evidence>
<evidence type="ECO:0000256" key="3">
    <source>
        <dbReference type="PROSITE-ProRule" id="PRU00169"/>
    </source>
</evidence>
<keyword evidence="8" id="KW-1185">Reference proteome</keyword>
<name>A0ABV7V389_9SPHN</name>
<accession>A0ABV7V389</accession>
<feature type="domain" description="GGDEF" evidence="6">
    <location>
        <begin position="172"/>
        <end position="309"/>
    </location>
</feature>
<dbReference type="Pfam" id="PF00072">
    <property type="entry name" value="Response_reg"/>
    <property type="match status" value="1"/>
</dbReference>
<dbReference type="NCBIfam" id="TIGR00254">
    <property type="entry name" value="GGDEF"/>
    <property type="match status" value="1"/>
</dbReference>
<feature type="region of interest" description="Disordered" evidence="4">
    <location>
        <begin position="303"/>
        <end position="332"/>
    </location>
</feature>
<keyword evidence="3" id="KW-0597">Phosphoprotein</keyword>
<dbReference type="PROSITE" id="PS50110">
    <property type="entry name" value="RESPONSE_REGULATORY"/>
    <property type="match status" value="1"/>
</dbReference>
<dbReference type="RefSeq" id="WP_229815187.1">
    <property type="nucleotide sequence ID" value="NZ_BMZP01000006.1"/>
</dbReference>
<dbReference type="SMART" id="SM00448">
    <property type="entry name" value="REC"/>
    <property type="match status" value="1"/>
</dbReference>
<dbReference type="InterPro" id="IPR043128">
    <property type="entry name" value="Rev_trsase/Diguanyl_cyclase"/>
</dbReference>
<dbReference type="Proteomes" id="UP001595683">
    <property type="component" value="Unassembled WGS sequence"/>
</dbReference>
<feature type="compositionally biased region" description="Basic and acidic residues" evidence="4">
    <location>
        <begin position="313"/>
        <end position="325"/>
    </location>
</feature>